<comment type="caution">
    <text evidence="1">The sequence shown here is derived from an EMBL/GenBank/DDBJ whole genome shotgun (WGS) entry which is preliminary data.</text>
</comment>
<sequence>MSDQSTATQRKSSKTFAIASAMTAGRNVYDNAPVFPKVVTPVDLSKTSSPHAFNSGNLAEAVNKLVGRPSFNVPAAGIMGILGTRTVANQGFAA</sequence>
<dbReference type="Proteomes" id="UP000442535">
    <property type="component" value="Unassembled WGS sequence"/>
</dbReference>
<gene>
    <name evidence="1" type="ORF">FYJ63_05365</name>
</gene>
<keyword evidence="2" id="KW-1185">Reference proteome</keyword>
<dbReference type="RefSeq" id="WP_154544565.1">
    <property type="nucleotide sequence ID" value="NZ_JAQYQY010000017.1"/>
</dbReference>
<proteinExistence type="predicted"/>
<dbReference type="EMBL" id="VUMY01000008">
    <property type="protein sequence ID" value="MST49665.1"/>
    <property type="molecule type" value="Genomic_DNA"/>
</dbReference>
<protein>
    <submittedName>
        <fullName evidence="1">Uncharacterized protein</fullName>
    </submittedName>
</protein>
<organism evidence="1 2">
    <name type="scientific">Mobiluncus porci</name>
    <dbReference type="NCBI Taxonomy" id="2652278"/>
    <lineage>
        <taxon>Bacteria</taxon>
        <taxon>Bacillati</taxon>
        <taxon>Actinomycetota</taxon>
        <taxon>Actinomycetes</taxon>
        <taxon>Actinomycetales</taxon>
        <taxon>Actinomycetaceae</taxon>
        <taxon>Mobiluncus</taxon>
    </lineage>
</organism>
<name>A0A7K0K3Q3_9ACTO</name>
<dbReference type="AlphaFoldDB" id="A0A7K0K3Q3"/>
<evidence type="ECO:0000313" key="1">
    <source>
        <dbReference type="EMBL" id="MST49665.1"/>
    </source>
</evidence>
<reference evidence="1 2" key="1">
    <citation type="submission" date="2019-08" db="EMBL/GenBank/DDBJ databases">
        <title>In-depth cultivation of the pig gut microbiome towards novel bacterial diversity and tailored functional studies.</title>
        <authorList>
            <person name="Wylensek D."/>
            <person name="Hitch T.C.A."/>
            <person name="Clavel T."/>
        </authorList>
    </citation>
    <scope>NUCLEOTIDE SEQUENCE [LARGE SCALE GENOMIC DNA]</scope>
    <source>
        <strain evidence="1 2">RF-GAM-744-WT-7</strain>
    </source>
</reference>
<evidence type="ECO:0000313" key="2">
    <source>
        <dbReference type="Proteomes" id="UP000442535"/>
    </source>
</evidence>
<accession>A0A7K0K3Q3</accession>